<keyword evidence="8" id="KW-1185">Reference proteome</keyword>
<accession>Q2WAU6</accession>
<dbReference type="GO" id="GO:0008270">
    <property type="term" value="F:zinc ion binding"/>
    <property type="evidence" value="ECO:0007669"/>
    <property type="project" value="InterPro"/>
</dbReference>
<dbReference type="KEGG" id="mag:amb0225"/>
<dbReference type="InterPro" id="IPR004183">
    <property type="entry name" value="Xdiol_dOase_suB"/>
</dbReference>
<dbReference type="GO" id="GO:0016702">
    <property type="term" value="F:oxidoreductase activity, acting on single donors with incorporation of molecular oxygen, incorporation of two atoms of oxygen"/>
    <property type="evidence" value="ECO:0007669"/>
    <property type="project" value="UniProtKB-ARBA"/>
</dbReference>
<dbReference type="EMBL" id="AP007255">
    <property type="protein sequence ID" value="BAE49029.1"/>
    <property type="molecule type" value="Genomic_DNA"/>
</dbReference>
<dbReference type="STRING" id="342108.amb0225"/>
<evidence type="ECO:0000313" key="7">
    <source>
        <dbReference type="EMBL" id="BAE49029.1"/>
    </source>
</evidence>
<dbReference type="InterPro" id="IPR014436">
    <property type="entry name" value="Extradiol_dOase_DODA"/>
</dbReference>
<organism evidence="7 8">
    <name type="scientific">Paramagnetospirillum magneticum (strain ATCC 700264 / AMB-1)</name>
    <name type="common">Magnetospirillum magneticum</name>
    <dbReference type="NCBI Taxonomy" id="342108"/>
    <lineage>
        <taxon>Bacteria</taxon>
        <taxon>Pseudomonadati</taxon>
        <taxon>Pseudomonadota</taxon>
        <taxon>Alphaproteobacteria</taxon>
        <taxon>Rhodospirillales</taxon>
        <taxon>Magnetospirillaceae</taxon>
        <taxon>Paramagnetospirillum</taxon>
    </lineage>
</organism>
<dbReference type="Gene3D" id="3.40.830.10">
    <property type="entry name" value="LigB-like"/>
    <property type="match status" value="1"/>
</dbReference>
<dbReference type="Proteomes" id="UP000007058">
    <property type="component" value="Chromosome"/>
</dbReference>
<keyword evidence="5" id="KW-0560">Oxidoreductase</keyword>
<comment type="cofactor">
    <cofactor evidence="1">
        <name>Zn(2+)</name>
        <dbReference type="ChEBI" id="CHEBI:29105"/>
    </cofactor>
</comment>
<comment type="similarity">
    <text evidence="2">Belongs to the DODA-type extradiol aromatic ring-opening dioxygenase family.</text>
</comment>
<evidence type="ECO:0000256" key="1">
    <source>
        <dbReference type="ARBA" id="ARBA00001947"/>
    </source>
</evidence>
<dbReference type="HOGENOM" id="CLU_046582_2_1_5"/>
<proteinExistence type="inferred from homology"/>
<evidence type="ECO:0000259" key="6">
    <source>
        <dbReference type="Pfam" id="PF02900"/>
    </source>
</evidence>
<reference evidence="7 8" key="1">
    <citation type="journal article" date="2005" name="DNA Res.">
        <title>Complete genome sequence of the facultative anaerobic magnetotactic bacterium Magnetospirillum sp. strain AMB-1.</title>
        <authorList>
            <person name="Matsunaga T."/>
            <person name="Okamura Y."/>
            <person name="Fukuda Y."/>
            <person name="Wahyudi A.T."/>
            <person name="Murase Y."/>
            <person name="Takeyama H."/>
        </authorList>
    </citation>
    <scope>NUCLEOTIDE SEQUENCE [LARGE SCALE GENOMIC DNA]</scope>
    <source>
        <strain evidence="8">ATCC 700264 / AMB-1</strain>
    </source>
</reference>
<sequence>MDVTTLFLSHGSPMMVLEDTPTRRFLKELGRRLPRPPAVIAVSAHWQTAEPVLGFAAWPDKINDIYGFPPELYQLAYAPPGAPEVAARAADRLGAACRRDPGAGIDHSIWSVMSLMWPEADVPVVPMSVQPEAGASHHYFLGRRLAPLVAEGVLVIGSGAATHNLEDYFRRKTTEAVEPAVVEFTDWLAATAERGDVAALLDYRVRAPHALRNHPTEEHLLPLFVALGASAHGEAVRLHHDVDSGVLAMDAYGFR</sequence>
<evidence type="ECO:0000256" key="5">
    <source>
        <dbReference type="ARBA" id="ARBA00023002"/>
    </source>
</evidence>
<dbReference type="OrthoDB" id="9790889at2"/>
<protein>
    <submittedName>
        <fullName evidence="7">Uncharacterized conserved protein</fullName>
    </submittedName>
</protein>
<feature type="domain" description="Extradiol ring-cleavage dioxygenase class III enzyme subunit B" evidence="6">
    <location>
        <begin position="5"/>
        <end position="239"/>
    </location>
</feature>
<dbReference type="PANTHER" id="PTHR30096:SF0">
    <property type="entry name" value="4,5-DOPA DIOXYGENASE EXTRADIOL-LIKE PROTEIN"/>
    <property type="match status" value="1"/>
</dbReference>
<dbReference type="Pfam" id="PF02900">
    <property type="entry name" value="LigB"/>
    <property type="match status" value="1"/>
</dbReference>
<evidence type="ECO:0000256" key="3">
    <source>
        <dbReference type="ARBA" id="ARBA00022723"/>
    </source>
</evidence>
<dbReference type="PANTHER" id="PTHR30096">
    <property type="entry name" value="4,5-DOPA DIOXYGENASE EXTRADIOL-LIKE PROTEIN"/>
    <property type="match status" value="1"/>
</dbReference>
<keyword evidence="4" id="KW-0862">Zinc</keyword>
<keyword evidence="3" id="KW-0479">Metal-binding</keyword>
<dbReference type="AlphaFoldDB" id="Q2WAU6"/>
<dbReference type="PIRSF" id="PIRSF006157">
    <property type="entry name" value="Doxgns_DODA"/>
    <property type="match status" value="1"/>
</dbReference>
<evidence type="ECO:0000313" key="8">
    <source>
        <dbReference type="Proteomes" id="UP000007058"/>
    </source>
</evidence>
<dbReference type="CDD" id="cd07363">
    <property type="entry name" value="45_DOPA_Dioxygenase"/>
    <property type="match status" value="1"/>
</dbReference>
<name>Q2WAU6_PARM1</name>
<dbReference type="SUPFAM" id="SSF53213">
    <property type="entry name" value="LigB-like"/>
    <property type="match status" value="1"/>
</dbReference>
<gene>
    <name evidence="7" type="ordered locus">amb0225</name>
</gene>
<evidence type="ECO:0000256" key="4">
    <source>
        <dbReference type="ARBA" id="ARBA00022833"/>
    </source>
</evidence>
<dbReference type="RefSeq" id="WP_011382672.1">
    <property type="nucleotide sequence ID" value="NC_007626.1"/>
</dbReference>
<evidence type="ECO:0000256" key="2">
    <source>
        <dbReference type="ARBA" id="ARBA00007581"/>
    </source>
</evidence>
<dbReference type="GO" id="GO:0008198">
    <property type="term" value="F:ferrous iron binding"/>
    <property type="evidence" value="ECO:0007669"/>
    <property type="project" value="InterPro"/>
</dbReference>